<reference evidence="2" key="1">
    <citation type="submission" date="2020-06" db="EMBL/GenBank/DDBJ databases">
        <authorList>
            <person name="Li T."/>
            <person name="Hu X."/>
            <person name="Zhang T."/>
            <person name="Song X."/>
            <person name="Zhang H."/>
            <person name="Dai N."/>
            <person name="Sheng W."/>
            <person name="Hou X."/>
            <person name="Wei L."/>
        </authorList>
    </citation>
    <scope>NUCLEOTIDE SEQUENCE</scope>
    <source>
        <strain evidence="2">G02</strain>
        <tissue evidence="2">Leaf</tissue>
    </source>
</reference>
<name>A0AAW2TUJ7_SESRA</name>
<proteinExistence type="predicted"/>
<protein>
    <submittedName>
        <fullName evidence="2">Protein PTST2, chloroplastic</fullName>
    </submittedName>
</protein>
<sequence length="420" mass="47008">MEKSEKPKMFPTQEELLRAGRMDLVEAIKKRGGWYSLGWGEANVGGSVEEAMEDDGIGEFRRRVEIENRIESAALGEEYYNSFPGLEEGYGFSSATDSSPGTLNSLQLPSSASLDRSLEVDVGEATGIKSILIGLEKQRNTDFGINLRKYDHETHAKSKDERDDRDFSAAINGARTDPGGSSVLSLAFQHKGIFNTFSGKISPDHQVGFQHAEAAEISFSKNQVENNQGTYHDRVTVTTEEYAEACSRHEDINHNQIRIRLQHLELELTTALRSLRSKREQPFPEEVGRLHQVIGSSSALQKLSDAWEFQENEFMSAQDALRSIRSKLAVLEGKMALALIDAQKIVKEKQKRIDTARKALQLLRTTFIMWPSSASEVLLAGSFDGWTTQIKFIVDGIWKVDPLHPIINYNGYENNLLIVA</sequence>
<dbReference type="PANTHER" id="PTHR47434">
    <property type="entry name" value="PROTEIN PTST HOMOLOG 3, CHLOROPLASTIC"/>
    <property type="match status" value="1"/>
</dbReference>
<dbReference type="InterPro" id="IPR014756">
    <property type="entry name" value="Ig_E-set"/>
</dbReference>
<dbReference type="EMBL" id="JACGWJ010000007">
    <property type="protein sequence ID" value="KAL0408655.1"/>
    <property type="molecule type" value="Genomic_DNA"/>
</dbReference>
<reference evidence="2" key="2">
    <citation type="journal article" date="2024" name="Plant">
        <title>Genomic evolution and insights into agronomic trait innovations of Sesamum species.</title>
        <authorList>
            <person name="Miao H."/>
            <person name="Wang L."/>
            <person name="Qu L."/>
            <person name="Liu H."/>
            <person name="Sun Y."/>
            <person name="Le M."/>
            <person name="Wang Q."/>
            <person name="Wei S."/>
            <person name="Zheng Y."/>
            <person name="Lin W."/>
            <person name="Duan Y."/>
            <person name="Cao H."/>
            <person name="Xiong S."/>
            <person name="Wang X."/>
            <person name="Wei L."/>
            <person name="Li C."/>
            <person name="Ma Q."/>
            <person name="Ju M."/>
            <person name="Zhao R."/>
            <person name="Li G."/>
            <person name="Mu C."/>
            <person name="Tian Q."/>
            <person name="Mei H."/>
            <person name="Zhang T."/>
            <person name="Gao T."/>
            <person name="Zhang H."/>
        </authorList>
    </citation>
    <scope>NUCLEOTIDE SEQUENCE</scope>
    <source>
        <strain evidence="2">G02</strain>
    </source>
</reference>
<gene>
    <name evidence="2" type="ORF">Sradi_1799900</name>
</gene>
<keyword evidence="1" id="KW-0175">Coiled coil</keyword>
<dbReference type="SUPFAM" id="SSF81296">
    <property type="entry name" value="E set domains"/>
    <property type="match status" value="1"/>
</dbReference>
<dbReference type="CDD" id="cd02859">
    <property type="entry name" value="E_set_AMPKbeta_like_N"/>
    <property type="match status" value="1"/>
</dbReference>
<accession>A0AAW2TUJ7</accession>
<evidence type="ECO:0000256" key="1">
    <source>
        <dbReference type="SAM" id="Coils"/>
    </source>
</evidence>
<feature type="coiled-coil region" evidence="1">
    <location>
        <begin position="339"/>
        <end position="366"/>
    </location>
</feature>
<dbReference type="PANTHER" id="PTHR47434:SF1">
    <property type="entry name" value="PROTEIN PTST HOMOLOG 2, CHLOROPLASTIC"/>
    <property type="match status" value="1"/>
</dbReference>
<dbReference type="AlphaFoldDB" id="A0AAW2TUJ7"/>
<evidence type="ECO:0000313" key="2">
    <source>
        <dbReference type="EMBL" id="KAL0408655.1"/>
    </source>
</evidence>
<comment type="caution">
    <text evidence="2">The sequence shown here is derived from an EMBL/GenBank/DDBJ whole genome shotgun (WGS) entry which is preliminary data.</text>
</comment>
<organism evidence="2">
    <name type="scientific">Sesamum radiatum</name>
    <name type="common">Black benniseed</name>
    <dbReference type="NCBI Taxonomy" id="300843"/>
    <lineage>
        <taxon>Eukaryota</taxon>
        <taxon>Viridiplantae</taxon>
        <taxon>Streptophyta</taxon>
        <taxon>Embryophyta</taxon>
        <taxon>Tracheophyta</taxon>
        <taxon>Spermatophyta</taxon>
        <taxon>Magnoliopsida</taxon>
        <taxon>eudicotyledons</taxon>
        <taxon>Gunneridae</taxon>
        <taxon>Pentapetalae</taxon>
        <taxon>asterids</taxon>
        <taxon>lamiids</taxon>
        <taxon>Lamiales</taxon>
        <taxon>Pedaliaceae</taxon>
        <taxon>Sesamum</taxon>
    </lineage>
</organism>